<dbReference type="Proteomes" id="UP000003009">
    <property type="component" value="Unassembled WGS sequence"/>
</dbReference>
<dbReference type="AlphaFoldDB" id="C4GL70"/>
<keyword evidence="2" id="KW-1185">Reference proteome</keyword>
<dbReference type="STRING" id="629741.GCWU000324_01727"/>
<reference evidence="1" key="1">
    <citation type="submission" date="2009-04" db="EMBL/GenBank/DDBJ databases">
        <authorList>
            <person name="Weinstock G."/>
            <person name="Sodergren E."/>
            <person name="Clifton S."/>
            <person name="Fulton L."/>
            <person name="Fulton B."/>
            <person name="Courtney L."/>
            <person name="Fronick C."/>
            <person name="Harrison M."/>
            <person name="Strong C."/>
            <person name="Farmer C."/>
            <person name="Delahaunty K."/>
            <person name="Markovic C."/>
            <person name="Hall O."/>
            <person name="Minx P."/>
            <person name="Tomlinson C."/>
            <person name="Mitreva M."/>
            <person name="Nelson J."/>
            <person name="Hou S."/>
            <person name="Wollam A."/>
            <person name="Pepin K.H."/>
            <person name="Johnson M."/>
            <person name="Bhonagiri V."/>
            <person name="Nash W.E."/>
            <person name="Warren W."/>
            <person name="Chinwalla A."/>
            <person name="Mardis E.R."/>
            <person name="Wilson R.K."/>
        </authorList>
    </citation>
    <scope>NUCLEOTIDE SEQUENCE [LARGE SCALE GENOMIC DNA]</scope>
    <source>
        <strain evidence="1">ATCC 51147</strain>
    </source>
</reference>
<organism evidence="1 2">
    <name type="scientific">Kingella oralis ATCC 51147</name>
    <dbReference type="NCBI Taxonomy" id="629741"/>
    <lineage>
        <taxon>Bacteria</taxon>
        <taxon>Pseudomonadati</taxon>
        <taxon>Pseudomonadota</taxon>
        <taxon>Betaproteobacteria</taxon>
        <taxon>Neisseriales</taxon>
        <taxon>Neisseriaceae</taxon>
        <taxon>Kingella</taxon>
    </lineage>
</organism>
<dbReference type="HOGENOM" id="CLU_2553728_0_0_4"/>
<name>C4GL70_9NEIS</name>
<accession>C4GL70</accession>
<gene>
    <name evidence="1" type="ORF">GCWU000324_01727</name>
</gene>
<evidence type="ECO:0000313" key="2">
    <source>
        <dbReference type="Proteomes" id="UP000003009"/>
    </source>
</evidence>
<comment type="caution">
    <text evidence="1">The sequence shown here is derived from an EMBL/GenBank/DDBJ whole genome shotgun (WGS) entry which is preliminary data.</text>
</comment>
<sequence length="82" mass="9185">MDWLSGCLIHHKRLLLPLSPLRSAERSILFSGKSVRLSDDVRSAASSHAPKKGCGERRVCEADLHVGVAFLLLTFLWRSKEK</sequence>
<dbReference type="EMBL" id="ACJW02000003">
    <property type="protein sequence ID" value="EEP67479.1"/>
    <property type="molecule type" value="Genomic_DNA"/>
</dbReference>
<evidence type="ECO:0000313" key="1">
    <source>
        <dbReference type="EMBL" id="EEP67479.1"/>
    </source>
</evidence>
<protein>
    <submittedName>
        <fullName evidence="1">Uncharacterized protein</fullName>
    </submittedName>
</protein>
<proteinExistence type="predicted"/>